<evidence type="ECO:0000256" key="1">
    <source>
        <dbReference type="ARBA" id="ARBA00022450"/>
    </source>
</evidence>
<dbReference type="InterPro" id="IPR050091">
    <property type="entry name" value="PKS_NRPS_Biosynth_Enz"/>
</dbReference>
<dbReference type="SUPFAM" id="SSF53901">
    <property type="entry name" value="Thiolase-like"/>
    <property type="match status" value="2"/>
</dbReference>
<evidence type="ECO:0000313" key="8">
    <source>
        <dbReference type="Proteomes" id="UP001379533"/>
    </source>
</evidence>
<dbReference type="SUPFAM" id="SSF55048">
    <property type="entry name" value="Probable ACP-binding domain of malonyl-CoA ACP transacylase"/>
    <property type="match status" value="1"/>
</dbReference>
<feature type="domain" description="Carrier" evidence="5">
    <location>
        <begin position="2112"/>
        <end position="2186"/>
    </location>
</feature>
<dbReference type="InterPro" id="IPR014031">
    <property type="entry name" value="Ketoacyl_synth_C"/>
</dbReference>
<evidence type="ECO:0000259" key="6">
    <source>
        <dbReference type="PROSITE" id="PS52004"/>
    </source>
</evidence>
<dbReference type="InterPro" id="IPR036736">
    <property type="entry name" value="ACP-like_sf"/>
</dbReference>
<dbReference type="Pfam" id="PF00550">
    <property type="entry name" value="PP-binding"/>
    <property type="match status" value="2"/>
</dbReference>
<dbReference type="PANTHER" id="PTHR43775">
    <property type="entry name" value="FATTY ACID SYNTHASE"/>
    <property type="match status" value="1"/>
</dbReference>
<feature type="region of interest" description="Disordered" evidence="4">
    <location>
        <begin position="2870"/>
        <end position="2890"/>
    </location>
</feature>
<keyword evidence="2" id="KW-0597">Phosphoprotein</keyword>
<dbReference type="InterPro" id="IPR000873">
    <property type="entry name" value="AMP-dep_synth/lig_dom"/>
</dbReference>
<feature type="domain" description="Ketosynthase family 3 (KS3)" evidence="6">
    <location>
        <begin position="714"/>
        <end position="1165"/>
    </location>
</feature>
<dbReference type="InterPro" id="IPR016035">
    <property type="entry name" value="Acyl_Trfase/lysoPLipase"/>
</dbReference>
<evidence type="ECO:0000313" key="7">
    <source>
        <dbReference type="EMBL" id="WXA99546.1"/>
    </source>
</evidence>
<dbReference type="InterPro" id="IPR032821">
    <property type="entry name" value="PKS_assoc"/>
</dbReference>
<dbReference type="Gene3D" id="3.40.47.10">
    <property type="match status" value="2"/>
</dbReference>
<dbReference type="Gene3D" id="3.40.366.10">
    <property type="entry name" value="Malonyl-Coenzyme A Acyl Carrier Protein, domain 2"/>
    <property type="match status" value="1"/>
</dbReference>
<keyword evidence="3" id="KW-0808">Transferase</keyword>
<name>A0ABZ2KTA9_9BACT</name>
<dbReference type="InterPro" id="IPR057326">
    <property type="entry name" value="KR_dom"/>
</dbReference>
<dbReference type="PROSITE" id="PS52004">
    <property type="entry name" value="KS3_2"/>
    <property type="match status" value="2"/>
</dbReference>
<feature type="domain" description="Carrier" evidence="5">
    <location>
        <begin position="614"/>
        <end position="688"/>
    </location>
</feature>
<organism evidence="7 8">
    <name type="scientific">Pendulispora brunnea</name>
    <dbReference type="NCBI Taxonomy" id="2905690"/>
    <lineage>
        <taxon>Bacteria</taxon>
        <taxon>Pseudomonadati</taxon>
        <taxon>Myxococcota</taxon>
        <taxon>Myxococcia</taxon>
        <taxon>Myxococcales</taxon>
        <taxon>Sorangiineae</taxon>
        <taxon>Pendulisporaceae</taxon>
        <taxon>Pendulispora</taxon>
    </lineage>
</organism>
<dbReference type="Pfam" id="PF16197">
    <property type="entry name" value="KAsynt_C_assoc"/>
    <property type="match status" value="2"/>
</dbReference>
<reference evidence="7 8" key="1">
    <citation type="submission" date="2021-12" db="EMBL/GenBank/DDBJ databases">
        <title>Discovery of the Pendulisporaceae a myxobacterial family with distinct sporulation behavior and unique specialized metabolism.</title>
        <authorList>
            <person name="Garcia R."/>
            <person name="Popoff A."/>
            <person name="Bader C.D."/>
            <person name="Loehr J."/>
            <person name="Walesch S."/>
            <person name="Walt C."/>
            <person name="Boldt J."/>
            <person name="Bunk B."/>
            <person name="Haeckl F.J.F.P.J."/>
            <person name="Gunesch A.P."/>
            <person name="Birkelbach J."/>
            <person name="Nuebel U."/>
            <person name="Pietschmann T."/>
            <person name="Bach T."/>
            <person name="Mueller R."/>
        </authorList>
    </citation>
    <scope>NUCLEOTIDE SEQUENCE [LARGE SCALE GENOMIC DNA]</scope>
    <source>
        <strain evidence="7 8">MSr12523</strain>
    </source>
</reference>
<feature type="domain" description="Ketosynthase family 3 (KS3)" evidence="6">
    <location>
        <begin position="2204"/>
        <end position="2663"/>
    </location>
</feature>
<dbReference type="Gene3D" id="3.30.70.3290">
    <property type="match status" value="2"/>
</dbReference>
<dbReference type="SUPFAM" id="SSF52151">
    <property type="entry name" value="FabD/lysophospholipase-like"/>
    <property type="match status" value="1"/>
</dbReference>
<dbReference type="InterPro" id="IPR018201">
    <property type="entry name" value="Ketoacyl_synth_AS"/>
</dbReference>
<evidence type="ECO:0000256" key="4">
    <source>
        <dbReference type="SAM" id="MobiDB-lite"/>
    </source>
</evidence>
<dbReference type="InterPro" id="IPR045851">
    <property type="entry name" value="AMP-bd_C_sf"/>
</dbReference>
<dbReference type="SMART" id="SM00827">
    <property type="entry name" value="PKS_AT"/>
    <property type="match status" value="1"/>
</dbReference>
<dbReference type="RefSeq" id="WP_394850185.1">
    <property type="nucleotide sequence ID" value="NZ_CP089982.1"/>
</dbReference>
<dbReference type="Gene3D" id="1.10.1200.10">
    <property type="entry name" value="ACP-like"/>
    <property type="match status" value="2"/>
</dbReference>
<dbReference type="InterPro" id="IPR016039">
    <property type="entry name" value="Thiolase-like"/>
</dbReference>
<dbReference type="Pfam" id="PF21394">
    <property type="entry name" value="Beta-ketacyl_N"/>
    <property type="match status" value="1"/>
</dbReference>
<dbReference type="InterPro" id="IPR016036">
    <property type="entry name" value="Malonyl_transacylase_ACP-bd"/>
</dbReference>
<dbReference type="InterPro" id="IPR014030">
    <property type="entry name" value="Ketoacyl_synth_N"/>
</dbReference>
<dbReference type="InterPro" id="IPR020845">
    <property type="entry name" value="AMP-binding_CS"/>
</dbReference>
<dbReference type="Pfam" id="PF08659">
    <property type="entry name" value="KR"/>
    <property type="match status" value="1"/>
</dbReference>
<dbReference type="PROSITE" id="PS00606">
    <property type="entry name" value="KS3_1"/>
    <property type="match status" value="2"/>
</dbReference>
<dbReference type="InterPro" id="IPR020806">
    <property type="entry name" value="PKS_PP-bd"/>
</dbReference>
<dbReference type="Gene3D" id="3.40.50.720">
    <property type="entry name" value="NAD(P)-binding Rossmann-like Domain"/>
    <property type="match status" value="1"/>
</dbReference>
<dbReference type="SMART" id="SM01294">
    <property type="entry name" value="PKS_PP_betabranch"/>
    <property type="match status" value="1"/>
</dbReference>
<evidence type="ECO:0000256" key="3">
    <source>
        <dbReference type="ARBA" id="ARBA00022679"/>
    </source>
</evidence>
<dbReference type="PROSITE" id="PS50075">
    <property type="entry name" value="CARRIER"/>
    <property type="match status" value="2"/>
</dbReference>
<proteinExistence type="predicted"/>
<dbReference type="SMART" id="SM00823">
    <property type="entry name" value="PKS_PP"/>
    <property type="match status" value="2"/>
</dbReference>
<protein>
    <submittedName>
        <fullName evidence="7">SDR family NAD(P)-dependent oxidoreductase</fullName>
    </submittedName>
</protein>
<accession>A0ABZ2KTA9</accession>
<dbReference type="Pfam" id="PF02801">
    <property type="entry name" value="Ketoacyl-synt_C"/>
    <property type="match status" value="2"/>
</dbReference>
<dbReference type="InterPro" id="IPR042099">
    <property type="entry name" value="ANL_N_sf"/>
</dbReference>
<dbReference type="CDD" id="cd00833">
    <property type="entry name" value="PKS"/>
    <property type="match status" value="2"/>
</dbReference>
<keyword evidence="1" id="KW-0596">Phosphopantetheine</keyword>
<dbReference type="SUPFAM" id="SSF51735">
    <property type="entry name" value="NAD(P)-binding Rossmann-fold domains"/>
    <property type="match status" value="2"/>
</dbReference>
<dbReference type="SMART" id="SM00822">
    <property type="entry name" value="PKS_KR"/>
    <property type="match status" value="1"/>
</dbReference>
<dbReference type="InterPro" id="IPR014043">
    <property type="entry name" value="Acyl_transferase_dom"/>
</dbReference>
<dbReference type="SUPFAM" id="SSF47336">
    <property type="entry name" value="ACP-like"/>
    <property type="match status" value="2"/>
</dbReference>
<dbReference type="Pfam" id="PF00109">
    <property type="entry name" value="ketoacyl-synt"/>
    <property type="match status" value="2"/>
</dbReference>
<dbReference type="PROSITE" id="PS00455">
    <property type="entry name" value="AMP_BINDING"/>
    <property type="match status" value="1"/>
</dbReference>
<dbReference type="InterPro" id="IPR049490">
    <property type="entry name" value="C883_1060-like_KR_N"/>
</dbReference>
<evidence type="ECO:0000256" key="2">
    <source>
        <dbReference type="ARBA" id="ARBA00022553"/>
    </source>
</evidence>
<keyword evidence="8" id="KW-1185">Reference proteome</keyword>
<dbReference type="Gene3D" id="3.30.300.30">
    <property type="match status" value="1"/>
</dbReference>
<dbReference type="SMART" id="SM00825">
    <property type="entry name" value="PKS_KS"/>
    <property type="match status" value="2"/>
</dbReference>
<dbReference type="CDD" id="cd08953">
    <property type="entry name" value="KR_2_SDR_x"/>
    <property type="match status" value="1"/>
</dbReference>
<dbReference type="Gene3D" id="3.40.50.12780">
    <property type="entry name" value="N-terminal domain of ligase-like"/>
    <property type="match status" value="1"/>
</dbReference>
<sequence length="2910" mass="311667">MSNDVQGGQVPGESIVEESPSVQMPVPVPGRLLYDGGLQGLMDTAAKHTSKPGIVFVQPDDSENVLSYEEVRARAIVRLGALQRAGLKEGDRALLLTGDSAQFIVDFWACVYGGIVPAPLIYPSSLVVMSEPLRKMAAVWDQLGRPTIIGDSAAAAQESKLQELVGAPDCRILALEELEDAARPGEIRPLRDLDRVAFIQYSSGSTGRPKGVMLTHRNLLTNLEGIVDALELTEADVFLGWMPYFHDMGLIGFHFTPLAMCIKQVNLSPLRFVKYPLKWLEKMHQHRATISGSPNFGYQRVLDRVSPADLQGLDLSCVRAIVNGAEPISWRVMKEFQERLACCGLHENAVQPVYGMAEACLAVTFSPIGSHHLRHSLDRKQLARHGAVVDIDGDGDACIQIPDEGVPVGGVGVRIVDEHDRVLPQGRVGHIQIHGENVTRGYFENPEANAALFAEGTWLRTGDIGFMRHGRLSVTGRAKDIIFVNGQNFFAFDVEECAAAVPGVAEGKVVAVGWHDDKAGCERVALFVGTAGGGTPRESVYRAVVERVLDVMGILVDYVVPLKQLPKTTSGKVQRYRMLQDLLDGKYADAIVGTDALMAPPPAATPNEPVLEPEALLLTVRRVAAEILRCPIDRVLPESGFRSLGGTSLKAVDFLSKLEETFRLELPQRVLFECRNIAAVADFIGREAARAAAEAAQVASEETSAPEAAPSGGEGDIAIIALGGRFPGSATIDEFWSHVLAGESAVTDVPPSRWDSVSHADRAGAPQRGGFLTDPYVFDYALFGISREEALGMDPQQRLFLEVAWETLERGGYLGRRVQGRRVGVFVGASYNNYLEYFLQTLRRQELSTFDSVQRLAPSERAALDDEWIRRYGDMNIRPESCASNILNMIASRTSHVFNLRGPSLTVDTACSASLVSVHLACESLRRGECEMALAGGVNLLLTPTSVLLLGAAGALSPSGVCRVFDASADGLVPGEGAGAVLLKPLARALEDGDEIMAVIKGSAINNDGASLGVMTPNPDGQRDVIGSVYERFGLNPRDVQYLEAHGTGTAIGDPIEVRALAQVFSQHTAEAGYCAIGSVKSNIGHLLTAAGIAGLIKVVLALRARKIPPTLNVDTPNPRIRFPETPFFVAAAAKDWERRAGAPRCAAINSFGFGGTNCHLVVEEAPPAPEVSPAKVTASPSLACFSAHSEEALRLRATQLADDLEQRADADVSDVCFTVNTRSAQLGVRAGLVASSRADFIEKLRGVAAGAGRREASRPPRVVLMFTGQGSQYPGMGKTLYEKQPAFRRFFDEVAGHFGDALGAPLQELVFGKEADPARLAQTALTQPATFAIDYAVGRLLLHWGLEPVGMLGHSVGEYVAACLGGVIALPDAARIVLERGRLMGQLETSGAMAAIFASPDRVSQWLEPYTGKLWIAALNGSHQVVSGHEADIVSFLADVHRHGARGQRLKTSQAFHTPLLEPMLAEFRRVLAPIAFQRPAIPILSNVTAQWIRDAAPNAEYWIEHAMSPVRFEPSIRAAVAADCNVFVEAGPDRTLTALSRAILGPEAMALPTLQSKVGNLESLLGTLASLFERGCELDFDAFEAASARRRVSLPAYPLIRERLHPMGDASHHGGAGGEDARWQRWLHVWNWVPSKEVPKQPSLSGPVLVFGDAGAHRDMHGAVLVVAGSAFSESSDGVFTVDPRSQEDWARVLSTLAGRGTAPGAIVHLLALADADRADTAPCLESDRALVGLVSLAKALVTQRASSPPLLVVTAGACPVESSSPRPMAAAVVAMAQTIGLEESGLDCRAIDIDAATAERLRDVVTAELGLPANDERLAVWRAGKRLTRELVHHRTESDATSLIEPNDTYLLVGGATGIGAEVALELARRAKVNLVITGRTPSTDPSRLALVRALEELGARALYLEADACEPDAMARAVGAAREQFGAFRGVIYCAGIVDKTAARLTDKTHESIASVLRPKMLGVIVTDLATREEPLKFFVTFSSVAATSARWSRGLGDYAAANAFLDQYCVYRDSVGARGNSMAINWSLWEGRGMGTIAGIDSMTRRSGLLPLAPEVALRALFGALGQRTPVLHVLDRASTRTVAPRPVLAVPSAKAYTERPISLSADDVRKLVLEVVAEHLQTSAGAIDASRPFRELGLDSVSAVSALSVLSQRLGRTLYPTLMFEFETPEDLTAYLVGLDGAPPPTSCRVEREDAPRDRDIAIVGMACRVPGADDLDAFWDMLVQGRSAIGEAPRDRFSADAYAAEPAEGTSHTSYSKWGGFISEPYAFDAMFFGISPREATSMDPQQRVFLEVAWQAMQQAGYGSKRPADTGVFVGCETNYYAEHFMNHQRFELLKNEFAQSDWWNTMGESDRADLVGKLREALAPAHIEADAVPGNGLNHIAARVSHFMDLKGPAMVVNTACSSALVALHWACESLRSGETSMAIVGGVYLNIGTTSLVFLSQLKALSPDGTCSPFDKRANGMVLGEGVGALVLKPLRQALADGDVVHAVIKGSAINNDGHSQGITVPTASGQAEAIRRAHANARIDPSTVSYIECHGTGTPLGDPVEVQGLALAFPPPADGTPDCAVGSVKASIGHLLAASGIPSIIKTVLAFQHRVIPPSAGYRELNPHITLTGTRFHVAEGRARNWDSSGPRRAGVNGFGFGGTNCHVVLEEAPPAQKLGADAAGPHLLHLSARTPEALRRVARTLLDHRSRHPEQPLPALIASMNRGQRSSAAKAAAVVRDARHLEQLLLAIEAGTSAPGLHLGRSNPRRSTPVWIWPGENTSPGDVEAWVRFLQEAGITPAGTVDERTVTSAQRDAVLQIQGGNDRAAMLEALARLCVQGVALDFEQLHAGIGRLPIPGYPFERTTYRAFVPDPALAPVQPVQPPPSRSISESQREATHALIASSLQDWAAVPSFEP</sequence>
<dbReference type="Pfam" id="PF00698">
    <property type="entry name" value="Acyl_transf_1"/>
    <property type="match status" value="1"/>
</dbReference>
<dbReference type="Pfam" id="PF00501">
    <property type="entry name" value="AMP-binding"/>
    <property type="match status" value="1"/>
</dbReference>
<dbReference type="InterPro" id="IPR001227">
    <property type="entry name" value="Ac_transferase_dom_sf"/>
</dbReference>
<gene>
    <name evidence="7" type="ORF">LZC95_22350</name>
</gene>
<dbReference type="InterPro" id="IPR020841">
    <property type="entry name" value="PKS_Beta-ketoAc_synthase_dom"/>
</dbReference>
<dbReference type="InterPro" id="IPR036291">
    <property type="entry name" value="NAD(P)-bd_dom_sf"/>
</dbReference>
<dbReference type="Proteomes" id="UP001379533">
    <property type="component" value="Chromosome"/>
</dbReference>
<evidence type="ECO:0000259" key="5">
    <source>
        <dbReference type="PROSITE" id="PS50075"/>
    </source>
</evidence>
<dbReference type="InterPro" id="IPR013968">
    <property type="entry name" value="PKS_KR"/>
</dbReference>
<dbReference type="PANTHER" id="PTHR43775:SF37">
    <property type="entry name" value="SI:DKEY-61P9.11"/>
    <property type="match status" value="1"/>
</dbReference>
<dbReference type="SUPFAM" id="SSF56801">
    <property type="entry name" value="Acetyl-CoA synthetase-like"/>
    <property type="match status" value="1"/>
</dbReference>
<dbReference type="InterPro" id="IPR009081">
    <property type="entry name" value="PP-bd_ACP"/>
</dbReference>
<dbReference type="EMBL" id="CP089982">
    <property type="protein sequence ID" value="WXA99546.1"/>
    <property type="molecule type" value="Genomic_DNA"/>
</dbReference>
<feature type="region of interest" description="Disordered" evidence="4">
    <location>
        <begin position="1"/>
        <end position="22"/>
    </location>
</feature>